<feature type="region of interest" description="Disordered" evidence="1">
    <location>
        <begin position="495"/>
        <end position="622"/>
    </location>
</feature>
<evidence type="ECO:0000259" key="2">
    <source>
        <dbReference type="Pfam" id="PF03384"/>
    </source>
</evidence>
<feature type="domain" description="DUF1985" evidence="3">
    <location>
        <begin position="138"/>
        <end position="262"/>
    </location>
</feature>
<dbReference type="Proteomes" id="UP000504610">
    <property type="component" value="Chromosome 6"/>
</dbReference>
<dbReference type="GeneID" id="108808352"/>
<reference evidence="4" key="1">
    <citation type="journal article" date="2019" name="Database">
        <title>The radish genome database (RadishGD): an integrated information resource for radish genomics.</title>
        <authorList>
            <person name="Yu H.J."/>
            <person name="Baek S."/>
            <person name="Lee Y.J."/>
            <person name="Cho A."/>
            <person name="Mun J.H."/>
        </authorList>
    </citation>
    <scope>NUCLEOTIDE SEQUENCE [LARGE SCALE GENOMIC DNA]</scope>
    <source>
        <strain evidence="4">cv. WK10039</strain>
    </source>
</reference>
<dbReference type="KEGG" id="rsz:108808352"/>
<dbReference type="Pfam" id="PF09331">
    <property type="entry name" value="DUF1985"/>
    <property type="match status" value="1"/>
</dbReference>
<protein>
    <submittedName>
        <fullName evidence="5">Uncharacterized protein At3g43530-like</fullName>
    </submittedName>
</protein>
<evidence type="ECO:0000259" key="3">
    <source>
        <dbReference type="Pfam" id="PF09331"/>
    </source>
</evidence>
<dbReference type="RefSeq" id="XP_018436016.1">
    <property type="nucleotide sequence ID" value="XM_018580514.1"/>
</dbReference>
<evidence type="ECO:0000256" key="1">
    <source>
        <dbReference type="SAM" id="MobiDB-lite"/>
    </source>
</evidence>
<dbReference type="AlphaFoldDB" id="A0A6J0JLY3"/>
<proteinExistence type="predicted"/>
<dbReference type="InterPro" id="IPR015410">
    <property type="entry name" value="DUF1985"/>
</dbReference>
<keyword evidence="4" id="KW-1185">Reference proteome</keyword>
<evidence type="ECO:0000313" key="4">
    <source>
        <dbReference type="Proteomes" id="UP000504610"/>
    </source>
</evidence>
<accession>A0A6J0JLY3</accession>
<dbReference type="Pfam" id="PF03384">
    <property type="entry name" value="DUF287"/>
    <property type="match status" value="1"/>
</dbReference>
<feature type="region of interest" description="Disordered" evidence="1">
    <location>
        <begin position="1"/>
        <end position="57"/>
    </location>
</feature>
<gene>
    <name evidence="5" type="primary">LOC108808352</name>
</gene>
<dbReference type="PANTHER" id="PTHR48449">
    <property type="entry name" value="DUF1985 DOMAIN-CONTAINING PROTEIN"/>
    <property type="match status" value="1"/>
</dbReference>
<sequence length="622" mass="71154">MTSRGKRGKRQNKKQNNSTREKVQGHNPAPVADEELSGGNETQTENHSATSQECQPLPPDELYFKNTEFTKSCKIQSKCSVSGTVDLLKKLTPEDESPELEWFKNHPQFCHIFHMPNEPNLRLMGMWSLLLRTIPLHEGEDTVWFAVNGVPLRYSMREHALISGLDCRDYPPNYKKLGSFAFVDRHFGSHKEITMESVREKLLSMSACGDRLRMAVLYFLGTVIRAKARYNAPFDSLILRVVNEMEICKTFPWGRLTFDDAIGSINYVTKKLKGEPKKNVNFPGFIVPLEILAFECIPALNARFRERVAGCFSSCPRMCKKRFQSNSMKGYPLQDLYDTLGHTTVIDSVLVPTVDEEPLMAHICEGEPDYENEEGVSNLWSTWLTVKEKPIFWQGLYELDVAAREFPKKKDKGKGKVNEEASSSVHGLEDVLKGFEERLMASLSEVIVKVETMDKRLGVVEKSHVTLKRRSKRMKAMEKRLDAIERTQDGLKLKARKQKTLEERLDGIEKEMKKQEKEKENDDGFEYQTMDHGWNDGRYDSNLVDPTAEKASEEEAQKEDKSSEKEKEPEAEAEAQAEEAQKEDKSSEKEKEPEHEAEPEKDKEGEGLTHEEKETELAENGE</sequence>
<feature type="compositionally biased region" description="Basic and acidic residues" evidence="1">
    <location>
        <begin position="547"/>
        <end position="570"/>
    </location>
</feature>
<name>A0A6J0JLY3_RAPSA</name>
<dbReference type="InterPro" id="IPR005048">
    <property type="entry name" value="DUF287"/>
</dbReference>
<feature type="compositionally biased region" description="Polar residues" evidence="1">
    <location>
        <begin position="39"/>
        <end position="54"/>
    </location>
</feature>
<dbReference type="PANTHER" id="PTHR48449:SF1">
    <property type="entry name" value="DUF1985 DOMAIN-CONTAINING PROTEIN"/>
    <property type="match status" value="1"/>
</dbReference>
<feature type="compositionally biased region" description="Basic and acidic residues" evidence="1">
    <location>
        <begin position="579"/>
        <end position="616"/>
    </location>
</feature>
<organism evidence="4 5">
    <name type="scientific">Raphanus sativus</name>
    <name type="common">Radish</name>
    <name type="synonym">Raphanus raphanistrum var. sativus</name>
    <dbReference type="NCBI Taxonomy" id="3726"/>
    <lineage>
        <taxon>Eukaryota</taxon>
        <taxon>Viridiplantae</taxon>
        <taxon>Streptophyta</taxon>
        <taxon>Embryophyta</taxon>
        <taxon>Tracheophyta</taxon>
        <taxon>Spermatophyta</taxon>
        <taxon>Magnoliopsida</taxon>
        <taxon>eudicotyledons</taxon>
        <taxon>Gunneridae</taxon>
        <taxon>Pentapetalae</taxon>
        <taxon>rosids</taxon>
        <taxon>malvids</taxon>
        <taxon>Brassicales</taxon>
        <taxon>Brassicaceae</taxon>
        <taxon>Brassiceae</taxon>
        <taxon>Raphanus</taxon>
    </lineage>
</organism>
<feature type="compositionally biased region" description="Basic and acidic residues" evidence="1">
    <location>
        <begin position="499"/>
        <end position="522"/>
    </location>
</feature>
<reference evidence="5" key="2">
    <citation type="submission" date="2025-08" db="UniProtKB">
        <authorList>
            <consortium name="RefSeq"/>
        </authorList>
    </citation>
    <scope>IDENTIFICATION</scope>
    <source>
        <tissue evidence="5">Leaf</tissue>
    </source>
</reference>
<dbReference type="OrthoDB" id="1109756at2759"/>
<feature type="domain" description="DUF287" evidence="2">
    <location>
        <begin position="346"/>
        <end position="397"/>
    </location>
</feature>
<feature type="compositionally biased region" description="Basic residues" evidence="1">
    <location>
        <begin position="1"/>
        <end position="13"/>
    </location>
</feature>
<evidence type="ECO:0000313" key="5">
    <source>
        <dbReference type="RefSeq" id="XP_018436016.1"/>
    </source>
</evidence>